<proteinExistence type="predicted"/>
<organism evidence="1 2">
    <name type="scientific">Kouleothrix aurantiaca</name>
    <dbReference type="NCBI Taxonomy" id="186479"/>
    <lineage>
        <taxon>Bacteria</taxon>
        <taxon>Bacillati</taxon>
        <taxon>Chloroflexota</taxon>
        <taxon>Chloroflexia</taxon>
        <taxon>Chloroflexales</taxon>
        <taxon>Roseiflexineae</taxon>
        <taxon>Roseiflexaceae</taxon>
        <taxon>Kouleothrix</taxon>
    </lineage>
</organism>
<comment type="caution">
    <text evidence="1">The sequence shown here is derived from an EMBL/GenBank/DDBJ whole genome shotgun (WGS) entry which is preliminary data.</text>
</comment>
<dbReference type="Gene3D" id="1.25.40.10">
    <property type="entry name" value="Tetratricopeptide repeat domain"/>
    <property type="match status" value="1"/>
</dbReference>
<protein>
    <recommendedName>
        <fullName evidence="3">MalT-like TPR region domain-containing protein</fullName>
    </recommendedName>
</protein>
<dbReference type="EMBL" id="LJCR01002166">
    <property type="protein sequence ID" value="KPV49147.1"/>
    <property type="molecule type" value="Genomic_DNA"/>
</dbReference>
<evidence type="ECO:0000313" key="2">
    <source>
        <dbReference type="Proteomes" id="UP000050509"/>
    </source>
</evidence>
<keyword evidence="2" id="KW-1185">Reference proteome</keyword>
<gene>
    <name evidence="1" type="ORF">SE17_34275</name>
</gene>
<sequence>MALAQEINDQRNYAQCCDILGLIAARQGEYPAALARYDEELALHRALGSAPEEGSTLVNKANVLLMNEDFAGAQALLQLAQETAERLNAQRLKVEVLNALAEAALGTGELARAAQLADEAMRLSTAIGSRHETGVAHRLLGRVQAARGKNFEQHFRSSVEVFEQTSDQFELGRSWAAYGAALLKHGNVSSGEAYLKRAKDTFISIGANGELERLRSIAERNR</sequence>
<dbReference type="SUPFAM" id="SSF48452">
    <property type="entry name" value="TPR-like"/>
    <property type="match status" value="1"/>
</dbReference>
<reference evidence="1 2" key="1">
    <citation type="submission" date="2015-09" db="EMBL/GenBank/DDBJ databases">
        <title>Draft genome sequence of Kouleothrix aurantiaca JCM 19913.</title>
        <authorList>
            <person name="Hemp J."/>
        </authorList>
    </citation>
    <scope>NUCLEOTIDE SEQUENCE [LARGE SCALE GENOMIC DNA]</scope>
    <source>
        <strain evidence="1 2">COM-B</strain>
    </source>
</reference>
<evidence type="ECO:0000313" key="1">
    <source>
        <dbReference type="EMBL" id="KPV49147.1"/>
    </source>
</evidence>
<dbReference type="Proteomes" id="UP000050509">
    <property type="component" value="Unassembled WGS sequence"/>
</dbReference>
<dbReference type="InterPro" id="IPR011990">
    <property type="entry name" value="TPR-like_helical_dom_sf"/>
</dbReference>
<accession>A0A0P9EY36</accession>
<dbReference type="AlphaFoldDB" id="A0A0P9EY36"/>
<evidence type="ECO:0008006" key="3">
    <source>
        <dbReference type="Google" id="ProtNLM"/>
    </source>
</evidence>
<name>A0A0P9EY36_9CHLR</name>